<dbReference type="Pfam" id="PF07963">
    <property type="entry name" value="N_methyl"/>
    <property type="match status" value="1"/>
</dbReference>
<evidence type="ECO:0000313" key="4">
    <source>
        <dbReference type="EMBL" id="PIR07995.1"/>
    </source>
</evidence>
<evidence type="ECO:0000256" key="2">
    <source>
        <dbReference type="SAM" id="Phobius"/>
    </source>
</evidence>
<feature type="domain" description="Type II secretion system protein GspG C-terminal" evidence="3">
    <location>
        <begin position="32"/>
        <end position="112"/>
    </location>
</feature>
<accession>A0A2H0NII0</accession>
<protein>
    <recommendedName>
        <fullName evidence="3">Type II secretion system protein GspG C-terminal domain-containing protein</fullName>
    </recommendedName>
</protein>
<proteinExistence type="predicted"/>
<keyword evidence="2" id="KW-0812">Transmembrane</keyword>
<reference evidence="4 5" key="1">
    <citation type="submission" date="2017-09" db="EMBL/GenBank/DDBJ databases">
        <title>Depth-based differentiation of microbial function through sediment-hosted aquifers and enrichment of novel symbionts in the deep terrestrial subsurface.</title>
        <authorList>
            <person name="Probst A.J."/>
            <person name="Ladd B."/>
            <person name="Jarett J.K."/>
            <person name="Geller-Mcgrath D.E."/>
            <person name="Sieber C.M."/>
            <person name="Emerson J.B."/>
            <person name="Anantharaman K."/>
            <person name="Thomas B.C."/>
            <person name="Malmstrom R."/>
            <person name="Stieglmeier M."/>
            <person name="Klingl A."/>
            <person name="Woyke T."/>
            <person name="Ryan C.M."/>
            <person name="Banfield J.F."/>
        </authorList>
    </citation>
    <scope>NUCLEOTIDE SEQUENCE [LARGE SCALE GENOMIC DNA]</scope>
    <source>
        <strain evidence="4">CG11_big_fil_rev_8_21_14_0_20_37_11</strain>
    </source>
</reference>
<evidence type="ECO:0000313" key="5">
    <source>
        <dbReference type="Proteomes" id="UP000230707"/>
    </source>
</evidence>
<dbReference type="NCBIfam" id="TIGR02532">
    <property type="entry name" value="IV_pilin_GFxxxE"/>
    <property type="match status" value="1"/>
</dbReference>
<evidence type="ECO:0000256" key="1">
    <source>
        <dbReference type="ARBA" id="ARBA00022481"/>
    </source>
</evidence>
<dbReference type="Proteomes" id="UP000230707">
    <property type="component" value="Unassembled WGS sequence"/>
</dbReference>
<dbReference type="PROSITE" id="PS00409">
    <property type="entry name" value="PROKAR_NTER_METHYL"/>
    <property type="match status" value="1"/>
</dbReference>
<dbReference type="GO" id="GO:0015628">
    <property type="term" value="P:protein secretion by the type II secretion system"/>
    <property type="evidence" value="ECO:0007669"/>
    <property type="project" value="InterPro"/>
</dbReference>
<dbReference type="GO" id="GO:0015627">
    <property type="term" value="C:type II protein secretion system complex"/>
    <property type="evidence" value="ECO:0007669"/>
    <property type="project" value="InterPro"/>
</dbReference>
<name>A0A2H0NII0_9BACT</name>
<dbReference type="Gene3D" id="3.30.700.10">
    <property type="entry name" value="Glycoprotein, Type 4 Pilin"/>
    <property type="match status" value="1"/>
</dbReference>
<dbReference type="AlphaFoldDB" id="A0A2H0NII0"/>
<evidence type="ECO:0000259" key="3">
    <source>
        <dbReference type="Pfam" id="PF08334"/>
    </source>
</evidence>
<sequence length="148" mass="16532">MEKSRGFTLIEILVVIAILSILTLSIGGNFVNSFIKGRDSKRKQDLESIAKALELYYYDLKAYPTALPGGGTPFINQSHTSVIYLQQMPYDPSTRNSYCYTTDTSGTYYKIYANLENSKDFKVFPTPADHPCSVTPYNYGIASTNITP</sequence>
<dbReference type="EMBL" id="PCWS01000120">
    <property type="protein sequence ID" value="PIR07995.1"/>
    <property type="molecule type" value="Genomic_DNA"/>
</dbReference>
<dbReference type="InterPro" id="IPR013545">
    <property type="entry name" value="T2SS_protein-GspG_C"/>
</dbReference>
<keyword evidence="2" id="KW-0472">Membrane</keyword>
<dbReference type="InterPro" id="IPR045584">
    <property type="entry name" value="Pilin-like"/>
</dbReference>
<dbReference type="SUPFAM" id="SSF54523">
    <property type="entry name" value="Pili subunits"/>
    <property type="match status" value="1"/>
</dbReference>
<gene>
    <name evidence="4" type="ORF">COV53_05345</name>
</gene>
<organism evidence="4 5">
    <name type="scientific">Candidatus Gottesmanbacteria bacterium CG11_big_fil_rev_8_21_14_0_20_37_11</name>
    <dbReference type="NCBI Taxonomy" id="1974575"/>
    <lineage>
        <taxon>Bacteria</taxon>
        <taxon>Candidatus Gottesmaniibacteriota</taxon>
    </lineage>
</organism>
<dbReference type="PRINTS" id="PR00813">
    <property type="entry name" value="BCTERIALGSPG"/>
</dbReference>
<feature type="transmembrane region" description="Helical" evidence="2">
    <location>
        <begin position="12"/>
        <end position="35"/>
    </location>
</feature>
<comment type="caution">
    <text evidence="4">The sequence shown here is derived from an EMBL/GenBank/DDBJ whole genome shotgun (WGS) entry which is preliminary data.</text>
</comment>
<keyword evidence="1" id="KW-0488">Methylation</keyword>
<dbReference type="InterPro" id="IPR012902">
    <property type="entry name" value="N_methyl_site"/>
</dbReference>
<keyword evidence="2" id="KW-1133">Transmembrane helix</keyword>
<dbReference type="Pfam" id="PF08334">
    <property type="entry name" value="T2SSG"/>
    <property type="match status" value="1"/>
</dbReference>
<dbReference type="InterPro" id="IPR000983">
    <property type="entry name" value="Bac_GSPG_pilin"/>
</dbReference>